<evidence type="ECO:0000256" key="1">
    <source>
        <dbReference type="SAM" id="MobiDB-lite"/>
    </source>
</evidence>
<dbReference type="Proteomes" id="UP000694240">
    <property type="component" value="Chromosome 6"/>
</dbReference>
<dbReference type="AlphaFoldDB" id="A0A8T2C4J0"/>
<evidence type="ECO:0000256" key="2">
    <source>
        <dbReference type="SAM" id="SignalP"/>
    </source>
</evidence>
<keyword evidence="4" id="KW-1185">Reference proteome</keyword>
<keyword evidence="2" id="KW-0732">Signal</keyword>
<evidence type="ECO:0008006" key="5">
    <source>
        <dbReference type="Google" id="ProtNLM"/>
    </source>
</evidence>
<feature type="compositionally biased region" description="Polar residues" evidence="1">
    <location>
        <begin position="62"/>
        <end position="73"/>
    </location>
</feature>
<accession>A0A8T2C4J0</accession>
<sequence>MAVSIVSSIIFFLLLIILSQFVDGNVFAAQMEHRKLGGAKKTMTMRRNLEENGRQGSKIATPPSTSRHSGQKNIQKEPSDTRPDKARAQRKSITYEALRKQEAVCNSKIYSNCLGKAKETMAMWRNLEENWRKGSNATPGSTLRHGGQKNTEIELSQTHPDQATSQGEKPFFPVLSYLGILHKSVSG</sequence>
<feature type="region of interest" description="Disordered" evidence="1">
    <location>
        <begin position="50"/>
        <end position="90"/>
    </location>
</feature>
<proteinExistence type="predicted"/>
<comment type="caution">
    <text evidence="3">The sequence shown here is derived from an EMBL/GenBank/DDBJ whole genome shotgun (WGS) entry which is preliminary data.</text>
</comment>
<gene>
    <name evidence="3" type="ORF">ISN45_Aa01g016610</name>
</gene>
<feature type="chain" id="PRO_5035920860" description="Transmembrane protein" evidence="2">
    <location>
        <begin position="25"/>
        <end position="187"/>
    </location>
</feature>
<feature type="signal peptide" evidence="2">
    <location>
        <begin position="1"/>
        <end position="24"/>
    </location>
</feature>
<name>A0A8T2C4J0_9BRAS</name>
<dbReference type="EMBL" id="JAEFBK010000006">
    <property type="protein sequence ID" value="KAG7592803.1"/>
    <property type="molecule type" value="Genomic_DNA"/>
</dbReference>
<protein>
    <recommendedName>
        <fullName evidence="5">Transmembrane protein</fullName>
    </recommendedName>
</protein>
<feature type="compositionally biased region" description="Basic and acidic residues" evidence="1">
    <location>
        <begin position="74"/>
        <end position="87"/>
    </location>
</feature>
<evidence type="ECO:0000313" key="3">
    <source>
        <dbReference type="EMBL" id="KAG7592803.1"/>
    </source>
</evidence>
<evidence type="ECO:0000313" key="4">
    <source>
        <dbReference type="Proteomes" id="UP000694240"/>
    </source>
</evidence>
<reference evidence="3 4" key="1">
    <citation type="submission" date="2020-12" db="EMBL/GenBank/DDBJ databases">
        <title>Concerted genomic and epigenomic changes stabilize Arabidopsis allopolyploids.</title>
        <authorList>
            <person name="Chen Z."/>
        </authorList>
    </citation>
    <scope>NUCLEOTIDE SEQUENCE [LARGE SCALE GENOMIC DNA]</scope>
    <source>
        <strain evidence="3">Allo738</strain>
        <tissue evidence="3">Leaf</tissue>
    </source>
</reference>
<organism evidence="3 4">
    <name type="scientific">Arabidopsis thaliana x Arabidopsis arenosa</name>
    <dbReference type="NCBI Taxonomy" id="1240361"/>
    <lineage>
        <taxon>Eukaryota</taxon>
        <taxon>Viridiplantae</taxon>
        <taxon>Streptophyta</taxon>
        <taxon>Embryophyta</taxon>
        <taxon>Tracheophyta</taxon>
        <taxon>Spermatophyta</taxon>
        <taxon>Magnoliopsida</taxon>
        <taxon>eudicotyledons</taxon>
        <taxon>Gunneridae</taxon>
        <taxon>Pentapetalae</taxon>
        <taxon>rosids</taxon>
        <taxon>malvids</taxon>
        <taxon>Brassicales</taxon>
        <taxon>Brassicaceae</taxon>
        <taxon>Camelineae</taxon>
        <taxon>Arabidopsis</taxon>
    </lineage>
</organism>